<dbReference type="InterPro" id="IPR031303">
    <property type="entry name" value="C5_meth_CS"/>
</dbReference>
<gene>
    <name evidence="10" type="ORF">H9850_00225</name>
</gene>
<dbReference type="AlphaFoldDB" id="A0A9D2B0G7"/>
<keyword evidence="2 6" id="KW-0808">Transferase</keyword>
<comment type="similarity">
    <text evidence="6 7">Belongs to the class I-like SAM-binding methyltransferase superfamily. C5-methyltransferase family.</text>
</comment>
<dbReference type="PANTHER" id="PTHR10629">
    <property type="entry name" value="CYTOSINE-SPECIFIC METHYLTRANSFERASE"/>
    <property type="match status" value="1"/>
</dbReference>
<dbReference type="InterPro" id="IPR029063">
    <property type="entry name" value="SAM-dependent_MTases_sf"/>
</dbReference>
<dbReference type="PROSITE" id="PS00095">
    <property type="entry name" value="C5_MTASE_2"/>
    <property type="match status" value="1"/>
</dbReference>
<dbReference type="InterPro" id="IPR001525">
    <property type="entry name" value="C5_MeTfrase"/>
</dbReference>
<evidence type="ECO:0000256" key="7">
    <source>
        <dbReference type="RuleBase" id="RU000416"/>
    </source>
</evidence>
<dbReference type="InterPro" id="IPR018117">
    <property type="entry name" value="C5_DNA_meth_AS"/>
</dbReference>
<dbReference type="Pfam" id="PF12728">
    <property type="entry name" value="HTH_17"/>
    <property type="match status" value="1"/>
</dbReference>
<keyword evidence="1 6" id="KW-0489">Methyltransferase</keyword>
<evidence type="ECO:0000313" key="10">
    <source>
        <dbReference type="EMBL" id="HIX55886.1"/>
    </source>
</evidence>
<feature type="domain" description="Helix-turn-helix" evidence="9">
    <location>
        <begin position="1"/>
        <end position="50"/>
    </location>
</feature>
<evidence type="ECO:0000256" key="3">
    <source>
        <dbReference type="ARBA" id="ARBA00022691"/>
    </source>
</evidence>
<sequence>MLSVSQAAQRLQVSEQWVRKLLRTSQLQGTRVGKTWVIEDDAVTQFAQQQMPLFTACTDTSSQQVLPATSTNDQQPANSADHQFLAMSFFSGAMGLDLGLEQAGINVVLACDSDKTCRATIHANRPNIPIIGDICSYNVQQLREIAGIRANDTIDLIVGGPPCQAFSTAGARKGFSDQRGNVFLYYIELLLQLQPRYIVLENVRGLLSASLLPASLTNDLPEPAKTLLSTKGGALLYIVERLRQGGYQVSFNLYNAANYGVPQIRERVVMLCNREGPKIPYLNPTNTSDNGFNLKPWHTLRDALKGLPHSPCDHLEFPPERLRFYKLLKEGQYWRNLPEDLQKEAMGKSYYLGGGKTGFYRRLAWDKPSCTLVTSPTMPATDICHPTENRPLSLQEYRRIQMFPDDWKLCGNLTAQYKQVGNAVPVGLGKVIGETILAHSKGQLTEPPRGFPFSRYKLTDDVSWEIATRKKLGLHDGELLSSRPEIQDAVRIAG</sequence>
<reference evidence="10" key="2">
    <citation type="submission" date="2021-04" db="EMBL/GenBank/DDBJ databases">
        <authorList>
            <person name="Gilroy R."/>
        </authorList>
    </citation>
    <scope>NUCLEOTIDE SEQUENCE</scope>
    <source>
        <strain evidence="10">USASDec5-558</strain>
    </source>
</reference>
<comment type="caution">
    <text evidence="10">The sequence shown here is derived from an EMBL/GenBank/DDBJ whole genome shotgun (WGS) entry which is preliminary data.</text>
</comment>
<dbReference type="InterPro" id="IPR050390">
    <property type="entry name" value="C5-Methyltransferase"/>
</dbReference>
<dbReference type="SUPFAM" id="SSF53335">
    <property type="entry name" value="S-adenosyl-L-methionine-dependent methyltransferases"/>
    <property type="match status" value="1"/>
</dbReference>
<dbReference type="Pfam" id="PF00145">
    <property type="entry name" value="DNA_methylase"/>
    <property type="match status" value="1"/>
</dbReference>
<dbReference type="GO" id="GO:0044027">
    <property type="term" value="P:negative regulation of gene expression via chromosomal CpG island methylation"/>
    <property type="evidence" value="ECO:0007669"/>
    <property type="project" value="TreeGrafter"/>
</dbReference>
<accession>A0A9D2B0G7</accession>
<dbReference type="GO" id="GO:0032259">
    <property type="term" value="P:methylation"/>
    <property type="evidence" value="ECO:0007669"/>
    <property type="project" value="UniProtKB-KW"/>
</dbReference>
<evidence type="ECO:0000256" key="1">
    <source>
        <dbReference type="ARBA" id="ARBA00022603"/>
    </source>
</evidence>
<dbReference type="EMBL" id="DXEV01000007">
    <property type="protein sequence ID" value="HIX55886.1"/>
    <property type="molecule type" value="Genomic_DNA"/>
</dbReference>
<evidence type="ECO:0000256" key="6">
    <source>
        <dbReference type="PROSITE-ProRule" id="PRU01016"/>
    </source>
</evidence>
<dbReference type="Gene3D" id="3.40.50.150">
    <property type="entry name" value="Vaccinia Virus protein VP39"/>
    <property type="match status" value="1"/>
</dbReference>
<dbReference type="PRINTS" id="PR00105">
    <property type="entry name" value="C5METTRFRASE"/>
</dbReference>
<organism evidence="10 11">
    <name type="scientific">Candidatus Anaerobiospirillum pullistercoris</name>
    <dbReference type="NCBI Taxonomy" id="2838452"/>
    <lineage>
        <taxon>Bacteria</taxon>
        <taxon>Pseudomonadati</taxon>
        <taxon>Pseudomonadota</taxon>
        <taxon>Gammaproteobacteria</taxon>
        <taxon>Aeromonadales</taxon>
        <taxon>Succinivibrionaceae</taxon>
        <taxon>Anaerobiospirillum</taxon>
    </lineage>
</organism>
<dbReference type="NCBIfam" id="TIGR01764">
    <property type="entry name" value="excise"/>
    <property type="match status" value="1"/>
</dbReference>
<dbReference type="PROSITE" id="PS00094">
    <property type="entry name" value="C5_MTASE_1"/>
    <property type="match status" value="1"/>
</dbReference>
<dbReference type="GO" id="GO:0003677">
    <property type="term" value="F:DNA binding"/>
    <property type="evidence" value="ECO:0007669"/>
    <property type="project" value="InterPro"/>
</dbReference>
<dbReference type="PANTHER" id="PTHR10629:SF52">
    <property type="entry name" value="DNA (CYTOSINE-5)-METHYLTRANSFERASE 1"/>
    <property type="match status" value="1"/>
</dbReference>
<dbReference type="EC" id="2.1.1.37" evidence="8"/>
<evidence type="ECO:0000313" key="11">
    <source>
        <dbReference type="Proteomes" id="UP000886829"/>
    </source>
</evidence>
<reference evidence="10" key="1">
    <citation type="journal article" date="2021" name="PeerJ">
        <title>Extensive microbial diversity within the chicken gut microbiome revealed by metagenomics and culture.</title>
        <authorList>
            <person name="Gilroy R."/>
            <person name="Ravi A."/>
            <person name="Getino M."/>
            <person name="Pursley I."/>
            <person name="Horton D.L."/>
            <person name="Alikhan N.F."/>
            <person name="Baker D."/>
            <person name="Gharbi K."/>
            <person name="Hall N."/>
            <person name="Watson M."/>
            <person name="Adriaenssens E.M."/>
            <person name="Foster-Nyarko E."/>
            <person name="Jarju S."/>
            <person name="Secka A."/>
            <person name="Antonio M."/>
            <person name="Oren A."/>
            <person name="Chaudhuri R.R."/>
            <person name="La Ragione R."/>
            <person name="Hildebrand F."/>
            <person name="Pallen M.J."/>
        </authorList>
    </citation>
    <scope>NUCLEOTIDE SEQUENCE</scope>
    <source>
        <strain evidence="10">USASDec5-558</strain>
    </source>
</reference>
<keyword evidence="3 6" id="KW-0949">S-adenosyl-L-methionine</keyword>
<evidence type="ECO:0000259" key="9">
    <source>
        <dbReference type="Pfam" id="PF12728"/>
    </source>
</evidence>
<protein>
    <recommendedName>
        <fullName evidence="8">Cytosine-specific methyltransferase</fullName>
        <ecNumber evidence="8">2.1.1.37</ecNumber>
    </recommendedName>
</protein>
<name>A0A9D2B0G7_9GAMM</name>
<comment type="catalytic activity">
    <reaction evidence="5 8">
        <text>a 2'-deoxycytidine in DNA + S-adenosyl-L-methionine = a 5-methyl-2'-deoxycytidine in DNA + S-adenosyl-L-homocysteine + H(+)</text>
        <dbReference type="Rhea" id="RHEA:13681"/>
        <dbReference type="Rhea" id="RHEA-COMP:11369"/>
        <dbReference type="Rhea" id="RHEA-COMP:11370"/>
        <dbReference type="ChEBI" id="CHEBI:15378"/>
        <dbReference type="ChEBI" id="CHEBI:57856"/>
        <dbReference type="ChEBI" id="CHEBI:59789"/>
        <dbReference type="ChEBI" id="CHEBI:85452"/>
        <dbReference type="ChEBI" id="CHEBI:85454"/>
        <dbReference type="EC" id="2.1.1.37"/>
    </reaction>
</comment>
<dbReference type="PROSITE" id="PS51679">
    <property type="entry name" value="SAM_MT_C5"/>
    <property type="match status" value="1"/>
</dbReference>
<evidence type="ECO:0000256" key="8">
    <source>
        <dbReference type="RuleBase" id="RU000417"/>
    </source>
</evidence>
<dbReference type="NCBIfam" id="TIGR00675">
    <property type="entry name" value="dcm"/>
    <property type="match status" value="1"/>
</dbReference>
<feature type="active site" evidence="6">
    <location>
        <position position="163"/>
    </location>
</feature>
<dbReference type="GO" id="GO:0003886">
    <property type="term" value="F:DNA (cytosine-5-)-methyltransferase activity"/>
    <property type="evidence" value="ECO:0007669"/>
    <property type="project" value="UniProtKB-EC"/>
</dbReference>
<evidence type="ECO:0000256" key="5">
    <source>
        <dbReference type="ARBA" id="ARBA00047422"/>
    </source>
</evidence>
<dbReference type="InterPro" id="IPR041657">
    <property type="entry name" value="HTH_17"/>
</dbReference>
<dbReference type="GO" id="GO:0009307">
    <property type="term" value="P:DNA restriction-modification system"/>
    <property type="evidence" value="ECO:0007669"/>
    <property type="project" value="UniProtKB-KW"/>
</dbReference>
<dbReference type="Gene3D" id="3.90.120.10">
    <property type="entry name" value="DNA Methylase, subunit A, domain 2"/>
    <property type="match status" value="1"/>
</dbReference>
<evidence type="ECO:0000256" key="4">
    <source>
        <dbReference type="ARBA" id="ARBA00022747"/>
    </source>
</evidence>
<proteinExistence type="inferred from homology"/>
<dbReference type="Proteomes" id="UP000886829">
    <property type="component" value="Unassembled WGS sequence"/>
</dbReference>
<evidence type="ECO:0000256" key="2">
    <source>
        <dbReference type="ARBA" id="ARBA00022679"/>
    </source>
</evidence>
<dbReference type="InterPro" id="IPR010093">
    <property type="entry name" value="SinI_DNA-bd"/>
</dbReference>
<keyword evidence="4" id="KW-0680">Restriction system</keyword>